<protein>
    <submittedName>
        <fullName evidence="1">Uncharacterized protein</fullName>
    </submittedName>
</protein>
<comment type="caution">
    <text evidence="1">The sequence shown here is derived from an EMBL/GenBank/DDBJ whole genome shotgun (WGS) entry which is preliminary data.</text>
</comment>
<evidence type="ECO:0000313" key="2">
    <source>
        <dbReference type="Proteomes" id="UP001454036"/>
    </source>
</evidence>
<proteinExistence type="predicted"/>
<evidence type="ECO:0000313" key="1">
    <source>
        <dbReference type="EMBL" id="GAA0150679.1"/>
    </source>
</evidence>
<name>A0AAV3PG46_LITER</name>
<organism evidence="1 2">
    <name type="scientific">Lithospermum erythrorhizon</name>
    <name type="common">Purple gromwell</name>
    <name type="synonym">Lithospermum officinale var. erythrorhizon</name>
    <dbReference type="NCBI Taxonomy" id="34254"/>
    <lineage>
        <taxon>Eukaryota</taxon>
        <taxon>Viridiplantae</taxon>
        <taxon>Streptophyta</taxon>
        <taxon>Embryophyta</taxon>
        <taxon>Tracheophyta</taxon>
        <taxon>Spermatophyta</taxon>
        <taxon>Magnoliopsida</taxon>
        <taxon>eudicotyledons</taxon>
        <taxon>Gunneridae</taxon>
        <taxon>Pentapetalae</taxon>
        <taxon>asterids</taxon>
        <taxon>lamiids</taxon>
        <taxon>Boraginales</taxon>
        <taxon>Boraginaceae</taxon>
        <taxon>Boraginoideae</taxon>
        <taxon>Lithospermeae</taxon>
        <taxon>Lithospermum</taxon>
    </lineage>
</organism>
<keyword evidence="2" id="KW-1185">Reference proteome</keyword>
<accession>A0AAV3PG46</accession>
<reference evidence="1 2" key="1">
    <citation type="submission" date="2024-01" db="EMBL/GenBank/DDBJ databases">
        <title>The complete chloroplast genome sequence of Lithospermum erythrorhizon: insights into the phylogenetic relationship among Boraginaceae species and the maternal lineages of purple gromwells.</title>
        <authorList>
            <person name="Okada T."/>
            <person name="Watanabe K."/>
        </authorList>
    </citation>
    <scope>NUCLEOTIDE SEQUENCE [LARGE SCALE GENOMIC DNA]</scope>
</reference>
<sequence>MVVVYVENCLLNLFNCLFHRLHALAALAGAAVVEYYDHSSGAKAQRVAAILLACLLTNLLVDMPTACSSTWMSIIIKSSGCIILSRGHADQLNFEIHP</sequence>
<dbReference type="EMBL" id="BAABME010001637">
    <property type="protein sequence ID" value="GAA0150679.1"/>
    <property type="molecule type" value="Genomic_DNA"/>
</dbReference>
<dbReference type="AlphaFoldDB" id="A0AAV3PG46"/>
<dbReference type="Proteomes" id="UP001454036">
    <property type="component" value="Unassembled WGS sequence"/>
</dbReference>
<gene>
    <name evidence="1" type="ORF">LIER_09564</name>
</gene>